<accession>A0A1I8BDW2</accession>
<name>A0A1I8BDW2_MELHA</name>
<evidence type="ECO:0000313" key="2">
    <source>
        <dbReference type="WBParaSite" id="MhA1_Contig1952.frz3.gene4"/>
    </source>
</evidence>
<dbReference type="WBParaSite" id="MhA1_Contig1952.frz3.gene4">
    <property type="protein sequence ID" value="MhA1_Contig1952.frz3.gene4"/>
    <property type="gene ID" value="MhA1_Contig1952.frz3.gene4"/>
</dbReference>
<reference evidence="2" key="1">
    <citation type="submission" date="2016-11" db="UniProtKB">
        <authorList>
            <consortium name="WormBaseParasite"/>
        </authorList>
    </citation>
    <scope>IDENTIFICATION</scope>
</reference>
<dbReference type="SUPFAM" id="SSF81631">
    <property type="entry name" value="PAP/OAS1 substrate-binding domain"/>
    <property type="match status" value="1"/>
</dbReference>
<dbReference type="Proteomes" id="UP000095281">
    <property type="component" value="Unplaced"/>
</dbReference>
<proteinExistence type="predicted"/>
<protein>
    <submittedName>
        <fullName evidence="2">Uncharacterized protein</fullName>
    </submittedName>
</protein>
<dbReference type="AlphaFoldDB" id="A0A1I8BDW2"/>
<organism evidence="1 2">
    <name type="scientific">Meloidogyne hapla</name>
    <name type="common">Root-knot nematode worm</name>
    <dbReference type="NCBI Taxonomy" id="6305"/>
    <lineage>
        <taxon>Eukaryota</taxon>
        <taxon>Metazoa</taxon>
        <taxon>Ecdysozoa</taxon>
        <taxon>Nematoda</taxon>
        <taxon>Chromadorea</taxon>
        <taxon>Rhabditida</taxon>
        <taxon>Tylenchina</taxon>
        <taxon>Tylenchomorpha</taxon>
        <taxon>Tylenchoidea</taxon>
        <taxon>Meloidogynidae</taxon>
        <taxon>Meloidogyninae</taxon>
        <taxon>Meloidogyne</taxon>
    </lineage>
</organism>
<keyword evidence="1" id="KW-1185">Reference proteome</keyword>
<sequence length="156" mass="18145">MPSLLEILQAFFIWLKNQNCKNYKVDPKNGQMVLRTEKDVGLIYIMDPFNFNGNTARAINIDGKKQLDCLLRQTIEAVENNNLESFRSIMKLTEPDKTRNDEANEYINKNITKGIAELLNLRPHINERVSKIPNINERITLLRENSTPEDEEIQNK</sequence>
<evidence type="ECO:0000313" key="1">
    <source>
        <dbReference type="Proteomes" id="UP000095281"/>
    </source>
</evidence>